<name>A0A9D4NMC3_DREPO</name>
<evidence type="ECO:0000313" key="3">
    <source>
        <dbReference type="Proteomes" id="UP000828390"/>
    </source>
</evidence>
<feature type="coiled-coil region" evidence="1">
    <location>
        <begin position="42"/>
        <end position="83"/>
    </location>
</feature>
<accession>A0A9D4NMC3</accession>
<proteinExistence type="predicted"/>
<protein>
    <submittedName>
        <fullName evidence="2">Uncharacterized protein</fullName>
    </submittedName>
</protein>
<reference evidence="2" key="2">
    <citation type="submission" date="2020-11" db="EMBL/GenBank/DDBJ databases">
        <authorList>
            <person name="McCartney M.A."/>
            <person name="Auch B."/>
            <person name="Kono T."/>
            <person name="Mallez S."/>
            <person name="Becker A."/>
            <person name="Gohl D.M."/>
            <person name="Silverstein K.A.T."/>
            <person name="Koren S."/>
            <person name="Bechman K.B."/>
            <person name="Herman A."/>
            <person name="Abrahante J.E."/>
            <person name="Garbe J."/>
        </authorList>
    </citation>
    <scope>NUCLEOTIDE SEQUENCE</scope>
    <source>
        <strain evidence="2">Duluth1</strain>
        <tissue evidence="2">Whole animal</tissue>
    </source>
</reference>
<reference evidence="2" key="1">
    <citation type="journal article" date="2019" name="bioRxiv">
        <title>The Genome of the Zebra Mussel, Dreissena polymorpha: A Resource for Invasive Species Research.</title>
        <authorList>
            <person name="McCartney M.A."/>
            <person name="Auch B."/>
            <person name="Kono T."/>
            <person name="Mallez S."/>
            <person name="Zhang Y."/>
            <person name="Obille A."/>
            <person name="Becker A."/>
            <person name="Abrahante J.E."/>
            <person name="Garbe J."/>
            <person name="Badalamenti J.P."/>
            <person name="Herman A."/>
            <person name="Mangelson H."/>
            <person name="Liachko I."/>
            <person name="Sullivan S."/>
            <person name="Sone E.D."/>
            <person name="Koren S."/>
            <person name="Silverstein K.A.T."/>
            <person name="Beckman K.B."/>
            <person name="Gohl D.M."/>
        </authorList>
    </citation>
    <scope>NUCLEOTIDE SEQUENCE</scope>
    <source>
        <strain evidence="2">Duluth1</strain>
        <tissue evidence="2">Whole animal</tissue>
    </source>
</reference>
<dbReference type="AlphaFoldDB" id="A0A9D4NMC3"/>
<comment type="caution">
    <text evidence="2">The sequence shown here is derived from an EMBL/GenBank/DDBJ whole genome shotgun (WGS) entry which is preliminary data.</text>
</comment>
<keyword evidence="3" id="KW-1185">Reference proteome</keyword>
<dbReference type="Proteomes" id="UP000828390">
    <property type="component" value="Unassembled WGS sequence"/>
</dbReference>
<organism evidence="2 3">
    <name type="scientific">Dreissena polymorpha</name>
    <name type="common">Zebra mussel</name>
    <name type="synonym">Mytilus polymorpha</name>
    <dbReference type="NCBI Taxonomy" id="45954"/>
    <lineage>
        <taxon>Eukaryota</taxon>
        <taxon>Metazoa</taxon>
        <taxon>Spiralia</taxon>
        <taxon>Lophotrochozoa</taxon>
        <taxon>Mollusca</taxon>
        <taxon>Bivalvia</taxon>
        <taxon>Autobranchia</taxon>
        <taxon>Heteroconchia</taxon>
        <taxon>Euheterodonta</taxon>
        <taxon>Imparidentia</taxon>
        <taxon>Neoheterodontei</taxon>
        <taxon>Myida</taxon>
        <taxon>Dreissenoidea</taxon>
        <taxon>Dreissenidae</taxon>
        <taxon>Dreissena</taxon>
    </lineage>
</organism>
<gene>
    <name evidence="2" type="ORF">DPMN_020270</name>
</gene>
<dbReference type="EMBL" id="JAIWYP010000001">
    <property type="protein sequence ID" value="KAH3896097.1"/>
    <property type="molecule type" value="Genomic_DNA"/>
</dbReference>
<evidence type="ECO:0000256" key="1">
    <source>
        <dbReference type="SAM" id="Coils"/>
    </source>
</evidence>
<evidence type="ECO:0000313" key="2">
    <source>
        <dbReference type="EMBL" id="KAH3896097.1"/>
    </source>
</evidence>
<keyword evidence="1" id="KW-0175">Coiled coil</keyword>
<sequence length="93" mass="10990">MADIKQELANISKKLENLFSGQDKSFKQMIVEIMNQTKDEFLKSVEHKIEVLEGKLFEKEKDNDKLKEKVDRLKKQIKSNREQDKHNSANIQE</sequence>